<gene>
    <name evidence="5" type="ORF">B9G98_04169</name>
</gene>
<evidence type="ECO:0000313" key="5">
    <source>
        <dbReference type="EMBL" id="PRT56549.1"/>
    </source>
</evidence>
<dbReference type="SUPFAM" id="SSF48439">
    <property type="entry name" value="Protein prenylyltransferase"/>
    <property type="match status" value="1"/>
</dbReference>
<evidence type="ECO:0000256" key="1">
    <source>
        <dbReference type="ARBA" id="ARBA00006734"/>
    </source>
</evidence>
<name>A0A2T0FNK7_9ASCO</name>
<dbReference type="GO" id="GO:0005737">
    <property type="term" value="C:cytoplasm"/>
    <property type="evidence" value="ECO:0007669"/>
    <property type="project" value="TreeGrafter"/>
</dbReference>
<evidence type="ECO:0000256" key="2">
    <source>
        <dbReference type="ARBA" id="ARBA00022602"/>
    </source>
</evidence>
<dbReference type="PANTHER" id="PTHR11129">
    <property type="entry name" value="PROTEIN FARNESYLTRANSFERASE ALPHA SUBUNIT/RAB GERANYLGERANYL TRANSFERASE ALPHA SUBUNIT"/>
    <property type="match status" value="1"/>
</dbReference>
<accession>A0A2T0FNK7</accession>
<comment type="caution">
    <text evidence="5">The sequence shown here is derived from an EMBL/GenBank/DDBJ whole genome shotgun (WGS) entry which is preliminary data.</text>
</comment>
<dbReference type="Gene3D" id="1.25.40.120">
    <property type="entry name" value="Protein prenylyltransferase"/>
    <property type="match status" value="1"/>
</dbReference>
<comment type="similarity">
    <text evidence="1">Belongs to the protein prenyltransferase subunit alpha family.</text>
</comment>
<sequence>MQWLKQWGNVEEIEILPQFILGEDDWRLQQNVIGFSAIYLYSLHHTYRELWASIRELSQNEQNQISLVALLATTEHLTAVNVRKELVEAGIVTPADELHTLDILLGSPLVKHSKSPMLWFHRTWLLEKYPELVELEHELRIVSKAAHHHPKNYYAWSYARRLVRDSNRERISQWAWELCCANVSDVSMWSFLAAVDASRASQARQMDEKWPHESIKMYLRLVGEDVYI</sequence>
<dbReference type="AlphaFoldDB" id="A0A2T0FNK7"/>
<evidence type="ECO:0000256" key="4">
    <source>
        <dbReference type="ARBA" id="ARBA00022737"/>
    </source>
</evidence>
<protein>
    <submittedName>
        <fullName evidence="5">Protein prenyltransferase alpha subunit repeat-containing protein 1-A</fullName>
    </submittedName>
</protein>
<dbReference type="Proteomes" id="UP000238350">
    <property type="component" value="Unassembled WGS sequence"/>
</dbReference>
<evidence type="ECO:0000256" key="3">
    <source>
        <dbReference type="ARBA" id="ARBA00022679"/>
    </source>
</evidence>
<dbReference type="Pfam" id="PF01239">
    <property type="entry name" value="PPTA"/>
    <property type="match status" value="1"/>
</dbReference>
<keyword evidence="6" id="KW-1185">Reference proteome</keyword>
<dbReference type="GeneID" id="36517917"/>
<evidence type="ECO:0000313" key="6">
    <source>
        <dbReference type="Proteomes" id="UP000238350"/>
    </source>
</evidence>
<reference evidence="5 6" key="1">
    <citation type="submission" date="2017-04" db="EMBL/GenBank/DDBJ databases">
        <title>Genome sequencing of [Candida] sorbophila.</title>
        <authorList>
            <person name="Ahn J.O."/>
        </authorList>
    </citation>
    <scope>NUCLEOTIDE SEQUENCE [LARGE SCALE GENOMIC DNA]</scope>
    <source>
        <strain evidence="5 6">DS02</strain>
    </source>
</reference>
<dbReference type="EMBL" id="NDIQ01000022">
    <property type="protein sequence ID" value="PRT56549.1"/>
    <property type="molecule type" value="Genomic_DNA"/>
</dbReference>
<dbReference type="PANTHER" id="PTHR11129:SF3">
    <property type="entry name" value="PROTEIN PRENYLTRANSFERASE ALPHA SUBUNIT REPEAT-CONTAINING PROTEIN 1"/>
    <property type="match status" value="1"/>
</dbReference>
<dbReference type="GO" id="GO:0008318">
    <property type="term" value="F:protein prenyltransferase activity"/>
    <property type="evidence" value="ECO:0007669"/>
    <property type="project" value="InterPro"/>
</dbReference>
<keyword evidence="4" id="KW-0677">Repeat</keyword>
<organism evidence="5 6">
    <name type="scientific">Wickerhamiella sorbophila</name>
    <dbReference type="NCBI Taxonomy" id="45607"/>
    <lineage>
        <taxon>Eukaryota</taxon>
        <taxon>Fungi</taxon>
        <taxon>Dikarya</taxon>
        <taxon>Ascomycota</taxon>
        <taxon>Saccharomycotina</taxon>
        <taxon>Dipodascomycetes</taxon>
        <taxon>Dipodascales</taxon>
        <taxon>Trichomonascaceae</taxon>
        <taxon>Wickerhamiella</taxon>
    </lineage>
</organism>
<dbReference type="InterPro" id="IPR002088">
    <property type="entry name" value="Prenyl_trans_a"/>
</dbReference>
<dbReference type="OrthoDB" id="5358702at2759"/>
<keyword evidence="3 5" id="KW-0808">Transferase</keyword>
<proteinExistence type="inferred from homology"/>
<dbReference type="RefSeq" id="XP_024666494.1">
    <property type="nucleotide sequence ID" value="XM_024810726.1"/>
</dbReference>
<keyword evidence="2" id="KW-0637">Prenyltransferase</keyword>